<dbReference type="AlphaFoldDB" id="A0A420WWA4"/>
<dbReference type="SUPFAM" id="SSF46785">
    <property type="entry name" value="Winged helix' DNA-binding domain"/>
    <property type="match status" value="1"/>
</dbReference>
<dbReference type="PROSITE" id="PS51077">
    <property type="entry name" value="HTH_ICLR"/>
    <property type="match status" value="1"/>
</dbReference>
<keyword evidence="1" id="KW-0805">Transcription regulation</keyword>
<dbReference type="Pfam" id="PF09339">
    <property type="entry name" value="HTH_IclR"/>
    <property type="match status" value="1"/>
</dbReference>
<dbReference type="InterPro" id="IPR029016">
    <property type="entry name" value="GAF-like_dom_sf"/>
</dbReference>
<evidence type="ECO:0000256" key="3">
    <source>
        <dbReference type="ARBA" id="ARBA00023163"/>
    </source>
</evidence>
<dbReference type="PROSITE" id="PS51078">
    <property type="entry name" value="ICLR_ED"/>
    <property type="match status" value="1"/>
</dbReference>
<evidence type="ECO:0000259" key="4">
    <source>
        <dbReference type="PROSITE" id="PS51077"/>
    </source>
</evidence>
<dbReference type="SMART" id="SM00346">
    <property type="entry name" value="HTH_ICLR"/>
    <property type="match status" value="1"/>
</dbReference>
<dbReference type="RefSeq" id="WP_121172869.1">
    <property type="nucleotide sequence ID" value="NZ_RBIN01000005.1"/>
</dbReference>
<sequence length="264" mass="27969">MNDTSATPAGTQALMRGLAVIEAVAEGSTSLAAIGERIGCSRSTTHRLVGALVSTGYLRQGADGYRLGSHLIGLGARAREQSPLSALARPVLAQLAERCGDTVHLGIREGDDVLYLDKVAGSRGLEMRSRIGLRMPLALTGVGRALMLALPEAEWQRLFERALTERTASGDAAVTPAHAPPEWPAYRARLHDYARRGVVFDLEDNELGIRCVAAPVRDAGGDIVAALSVASASPWMPESRLAALAPEVSAAAEQLSRELGWRDS</sequence>
<dbReference type="Gene3D" id="3.30.450.40">
    <property type="match status" value="1"/>
</dbReference>
<dbReference type="GO" id="GO:0003700">
    <property type="term" value="F:DNA-binding transcription factor activity"/>
    <property type="evidence" value="ECO:0007669"/>
    <property type="project" value="TreeGrafter"/>
</dbReference>
<feature type="domain" description="IclR-ED" evidence="5">
    <location>
        <begin position="70"/>
        <end position="261"/>
    </location>
</feature>
<accession>A0A420WWA4</accession>
<dbReference type="PANTHER" id="PTHR30136">
    <property type="entry name" value="HELIX-TURN-HELIX TRANSCRIPTIONAL REGULATOR, ICLR FAMILY"/>
    <property type="match status" value="1"/>
</dbReference>
<name>A0A420WWA4_9GAMM</name>
<reference evidence="6 7" key="1">
    <citation type="submission" date="2018-10" db="EMBL/GenBank/DDBJ databases">
        <title>Genomic Encyclopedia of Type Strains, Phase IV (KMG-IV): sequencing the most valuable type-strain genomes for metagenomic binning, comparative biology and taxonomic classification.</title>
        <authorList>
            <person name="Goeker M."/>
        </authorList>
    </citation>
    <scope>NUCLEOTIDE SEQUENCE [LARGE SCALE GENOMIC DNA]</scope>
    <source>
        <strain evidence="6 7">DSM 23229</strain>
    </source>
</reference>
<dbReference type="Gene3D" id="1.10.10.10">
    <property type="entry name" value="Winged helix-like DNA-binding domain superfamily/Winged helix DNA-binding domain"/>
    <property type="match status" value="1"/>
</dbReference>
<keyword evidence="2" id="KW-0238">DNA-binding</keyword>
<dbReference type="InterPro" id="IPR036388">
    <property type="entry name" value="WH-like_DNA-bd_sf"/>
</dbReference>
<dbReference type="OrthoDB" id="9807558at2"/>
<dbReference type="InterPro" id="IPR005471">
    <property type="entry name" value="Tscrpt_reg_IclR_N"/>
</dbReference>
<evidence type="ECO:0000313" key="7">
    <source>
        <dbReference type="Proteomes" id="UP000281975"/>
    </source>
</evidence>
<dbReference type="GO" id="GO:0045892">
    <property type="term" value="P:negative regulation of DNA-templated transcription"/>
    <property type="evidence" value="ECO:0007669"/>
    <property type="project" value="TreeGrafter"/>
</dbReference>
<organism evidence="6 7">
    <name type="scientific">Kushneria sinocarnis</name>
    <dbReference type="NCBI Taxonomy" id="595502"/>
    <lineage>
        <taxon>Bacteria</taxon>
        <taxon>Pseudomonadati</taxon>
        <taxon>Pseudomonadota</taxon>
        <taxon>Gammaproteobacteria</taxon>
        <taxon>Oceanospirillales</taxon>
        <taxon>Halomonadaceae</taxon>
        <taxon>Kushneria</taxon>
    </lineage>
</organism>
<feature type="domain" description="HTH iclR-type" evidence="4">
    <location>
        <begin position="11"/>
        <end position="69"/>
    </location>
</feature>
<keyword evidence="3" id="KW-0804">Transcription</keyword>
<evidence type="ECO:0000256" key="2">
    <source>
        <dbReference type="ARBA" id="ARBA00023125"/>
    </source>
</evidence>
<evidence type="ECO:0000256" key="1">
    <source>
        <dbReference type="ARBA" id="ARBA00023015"/>
    </source>
</evidence>
<keyword evidence="7" id="KW-1185">Reference proteome</keyword>
<comment type="caution">
    <text evidence="6">The sequence shown here is derived from an EMBL/GenBank/DDBJ whole genome shotgun (WGS) entry which is preliminary data.</text>
</comment>
<evidence type="ECO:0000313" key="6">
    <source>
        <dbReference type="EMBL" id="RKR03394.1"/>
    </source>
</evidence>
<dbReference type="EMBL" id="RBIN01000005">
    <property type="protein sequence ID" value="RKR03394.1"/>
    <property type="molecule type" value="Genomic_DNA"/>
</dbReference>
<gene>
    <name evidence="6" type="ORF">C7446_1919</name>
</gene>
<dbReference type="InterPro" id="IPR050707">
    <property type="entry name" value="HTH_MetabolicPath_Reg"/>
</dbReference>
<protein>
    <submittedName>
        <fullName evidence="6">IclR family transcriptional regulator</fullName>
    </submittedName>
</protein>
<proteinExistence type="predicted"/>
<dbReference type="PANTHER" id="PTHR30136:SF35">
    <property type="entry name" value="HTH-TYPE TRANSCRIPTIONAL REGULATOR RV1719"/>
    <property type="match status" value="1"/>
</dbReference>
<dbReference type="Pfam" id="PF01614">
    <property type="entry name" value="IclR_C"/>
    <property type="match status" value="1"/>
</dbReference>
<evidence type="ECO:0000259" key="5">
    <source>
        <dbReference type="PROSITE" id="PS51078"/>
    </source>
</evidence>
<dbReference type="InterPro" id="IPR014757">
    <property type="entry name" value="Tscrpt_reg_IclR_C"/>
</dbReference>
<dbReference type="InterPro" id="IPR036390">
    <property type="entry name" value="WH_DNA-bd_sf"/>
</dbReference>
<dbReference type="SUPFAM" id="SSF55781">
    <property type="entry name" value="GAF domain-like"/>
    <property type="match status" value="1"/>
</dbReference>
<dbReference type="Proteomes" id="UP000281975">
    <property type="component" value="Unassembled WGS sequence"/>
</dbReference>
<dbReference type="GO" id="GO:0003677">
    <property type="term" value="F:DNA binding"/>
    <property type="evidence" value="ECO:0007669"/>
    <property type="project" value="UniProtKB-KW"/>
</dbReference>